<gene>
    <name evidence="1" type="ORF">SAMN04488028_108114</name>
</gene>
<dbReference type="EMBL" id="FRAA01000008">
    <property type="protein sequence ID" value="SHK76253.1"/>
    <property type="molecule type" value="Genomic_DNA"/>
</dbReference>
<dbReference type="Pfam" id="PF05787">
    <property type="entry name" value="PhoX"/>
    <property type="match status" value="2"/>
</dbReference>
<sequence length="451" mass="49922">MNSRRKFIKQSAVVSIGFAGLAQYLTHCSFAKNETMTAANQWLELPEGFEAKIISQWGEKMSDGFFVPSRADGMAAFDLDGKVVLIRNHENSPNPIEFGPFGKDLELFDLLHKEQFYDHGFGKNPSLGGTTTVVFDEEKQEVEKQFLSLIGTNRNCAGGPTPWNTWITCEEDTTPQGEENEQSHGYNFEIPVSGTGLIVPKPIKAMGRFNHEAVAVDPSTGIVYQTEDQHDSLIYRYLPHVPGELHEGGVLQALVIKDQLSFDTRNIEQQALAVGQSLAVEWMTLDNVESPADDLRHRGFEAGAAVFDRGEGMWYGNEEVYFACTNGGKNRSGQVFKYKPSPFEGTDREAEQPGVLTLFAEPNDTEILKFCDNLTVSPWGDVILVEDVADAYIRGIKPDGEIYNIGRNVGSKSELTGVCFSPSGKTLFVNVQEEGLTMAITGPWDQLRDKA</sequence>
<dbReference type="STRING" id="156994.SAMN04488028_108114"/>
<protein>
    <recommendedName>
        <fullName evidence="3">Phosphatase</fullName>
    </recommendedName>
</protein>
<dbReference type="InterPro" id="IPR008557">
    <property type="entry name" value="PhoX"/>
</dbReference>
<dbReference type="PANTHER" id="PTHR35399:SF4">
    <property type="entry name" value="MEMBRANE PROTEIN"/>
    <property type="match status" value="1"/>
</dbReference>
<dbReference type="AlphaFoldDB" id="A0A1M6V484"/>
<organism evidence="1 2">
    <name type="scientific">Reichenbachiella agariperforans</name>
    <dbReference type="NCBI Taxonomy" id="156994"/>
    <lineage>
        <taxon>Bacteria</taxon>
        <taxon>Pseudomonadati</taxon>
        <taxon>Bacteroidota</taxon>
        <taxon>Cytophagia</taxon>
        <taxon>Cytophagales</taxon>
        <taxon>Reichenbachiellaceae</taxon>
        <taxon>Reichenbachiella</taxon>
    </lineage>
</organism>
<proteinExistence type="predicted"/>
<evidence type="ECO:0000313" key="2">
    <source>
        <dbReference type="Proteomes" id="UP000184474"/>
    </source>
</evidence>
<accession>A0A1M6V484</accession>
<dbReference type="PANTHER" id="PTHR35399">
    <property type="entry name" value="SLR8030 PROTEIN"/>
    <property type="match status" value="1"/>
</dbReference>
<reference evidence="2" key="1">
    <citation type="submission" date="2016-11" db="EMBL/GenBank/DDBJ databases">
        <authorList>
            <person name="Varghese N."/>
            <person name="Submissions S."/>
        </authorList>
    </citation>
    <scope>NUCLEOTIDE SEQUENCE [LARGE SCALE GENOMIC DNA]</scope>
    <source>
        <strain evidence="2">DSM 26134</strain>
    </source>
</reference>
<name>A0A1M6V484_REIAG</name>
<dbReference type="SUPFAM" id="SSF63829">
    <property type="entry name" value="Calcium-dependent phosphotriesterase"/>
    <property type="match status" value="1"/>
</dbReference>
<evidence type="ECO:0008006" key="3">
    <source>
        <dbReference type="Google" id="ProtNLM"/>
    </source>
</evidence>
<evidence type="ECO:0000313" key="1">
    <source>
        <dbReference type="EMBL" id="SHK76253.1"/>
    </source>
</evidence>
<keyword evidence="2" id="KW-1185">Reference proteome</keyword>
<dbReference type="RefSeq" id="WP_073124681.1">
    <property type="nucleotide sequence ID" value="NZ_FRAA01000008.1"/>
</dbReference>
<dbReference type="Proteomes" id="UP000184474">
    <property type="component" value="Unassembled WGS sequence"/>
</dbReference>